<organism evidence="6 7">
    <name type="scientific">Candidatus Shapirobacteria bacterium GW2011_GWE2_38_30</name>
    <dbReference type="NCBI Taxonomy" id="1618490"/>
    <lineage>
        <taxon>Bacteria</taxon>
        <taxon>Candidatus Shapironibacteriota</taxon>
    </lineage>
</organism>
<reference evidence="6 7" key="1">
    <citation type="journal article" date="2015" name="Nature">
        <title>rRNA introns, odd ribosomes, and small enigmatic genomes across a large radiation of phyla.</title>
        <authorList>
            <person name="Brown C.T."/>
            <person name="Hug L.A."/>
            <person name="Thomas B.C."/>
            <person name="Sharon I."/>
            <person name="Castelle C.J."/>
            <person name="Singh A."/>
            <person name="Wilkins M.J."/>
            <person name="Williams K.H."/>
            <person name="Banfield J.F."/>
        </authorList>
    </citation>
    <scope>NUCLEOTIDE SEQUENCE [LARGE SCALE GENOMIC DNA]</scope>
</reference>
<dbReference type="Proteomes" id="UP000034406">
    <property type="component" value="Unassembled WGS sequence"/>
</dbReference>
<evidence type="ECO:0000313" key="6">
    <source>
        <dbReference type="EMBL" id="KKQ70068.1"/>
    </source>
</evidence>
<dbReference type="InterPro" id="IPR000630">
    <property type="entry name" value="Ribosomal_uS8"/>
</dbReference>
<comment type="caution">
    <text evidence="6">The sequence shown here is derived from an EMBL/GenBank/DDBJ whole genome shotgun (WGS) entry which is preliminary data.</text>
</comment>
<protein>
    <recommendedName>
        <fullName evidence="4">Small ribosomal subunit protein uS8</fullName>
    </recommendedName>
    <alternativeName>
        <fullName evidence="5">30S ribosomal protein S8</fullName>
    </alternativeName>
</protein>
<sequence>MSYPVTDFLIRIKNGYLAGRKSISSPSSKMRVSLAELMKRYGYITNYSIDETGNKIINVQLSYEGKIPNFTDLKIFSKPGRRLYEKASTLPWGKTPKSLIIISTSKGLMSQKEAVVKGLGGEIIAEIY</sequence>
<evidence type="ECO:0000313" key="7">
    <source>
        <dbReference type="Proteomes" id="UP000034406"/>
    </source>
</evidence>
<dbReference type="GO" id="GO:0006412">
    <property type="term" value="P:translation"/>
    <property type="evidence" value="ECO:0007669"/>
    <property type="project" value="InterPro"/>
</dbReference>
<evidence type="ECO:0000256" key="2">
    <source>
        <dbReference type="ARBA" id="ARBA00022980"/>
    </source>
</evidence>
<dbReference type="Gene3D" id="3.30.1490.10">
    <property type="match status" value="1"/>
</dbReference>
<keyword evidence="3" id="KW-0687">Ribonucleoprotein</keyword>
<evidence type="ECO:0000256" key="5">
    <source>
        <dbReference type="ARBA" id="ARBA00035525"/>
    </source>
</evidence>
<proteinExistence type="inferred from homology"/>
<dbReference type="Pfam" id="PF00410">
    <property type="entry name" value="Ribosomal_S8"/>
    <property type="match status" value="1"/>
</dbReference>
<comment type="similarity">
    <text evidence="1">Belongs to the universal ribosomal protein uS8 family.</text>
</comment>
<keyword evidence="2 6" id="KW-0689">Ribosomal protein</keyword>
<evidence type="ECO:0000256" key="1">
    <source>
        <dbReference type="ARBA" id="ARBA00006471"/>
    </source>
</evidence>
<evidence type="ECO:0000256" key="3">
    <source>
        <dbReference type="ARBA" id="ARBA00023274"/>
    </source>
</evidence>
<dbReference type="GO" id="GO:0005737">
    <property type="term" value="C:cytoplasm"/>
    <property type="evidence" value="ECO:0007669"/>
    <property type="project" value="UniProtKB-ARBA"/>
</dbReference>
<dbReference type="STRING" id="1618490.US90_C0009G0005"/>
<dbReference type="FunFam" id="3.30.1490.10:FF:000001">
    <property type="entry name" value="30S ribosomal protein S8"/>
    <property type="match status" value="1"/>
</dbReference>
<dbReference type="GO" id="GO:1990904">
    <property type="term" value="C:ribonucleoprotein complex"/>
    <property type="evidence" value="ECO:0007669"/>
    <property type="project" value="UniProtKB-KW"/>
</dbReference>
<dbReference type="AlphaFoldDB" id="A0A0G0JR57"/>
<dbReference type="EMBL" id="LBUT01000009">
    <property type="protein sequence ID" value="KKQ70068.1"/>
    <property type="molecule type" value="Genomic_DNA"/>
</dbReference>
<dbReference type="SUPFAM" id="SSF56047">
    <property type="entry name" value="Ribosomal protein S8"/>
    <property type="match status" value="1"/>
</dbReference>
<dbReference type="Gene3D" id="3.30.1370.30">
    <property type="match status" value="1"/>
</dbReference>
<accession>A0A0G0JR57</accession>
<dbReference type="InterPro" id="IPR035987">
    <property type="entry name" value="Ribosomal_uS8_sf"/>
</dbReference>
<name>A0A0G0JR57_9BACT</name>
<gene>
    <name evidence="6" type="ORF">US90_C0009G0005</name>
</gene>
<dbReference type="GO" id="GO:0005840">
    <property type="term" value="C:ribosome"/>
    <property type="evidence" value="ECO:0007669"/>
    <property type="project" value="UniProtKB-KW"/>
</dbReference>
<evidence type="ECO:0000256" key="4">
    <source>
        <dbReference type="ARBA" id="ARBA00035258"/>
    </source>
</evidence>
<dbReference type="GO" id="GO:0003735">
    <property type="term" value="F:structural constituent of ribosome"/>
    <property type="evidence" value="ECO:0007669"/>
    <property type="project" value="InterPro"/>
</dbReference>